<accession>A0A8I0MM16</accession>
<evidence type="ECO:0000313" key="3">
    <source>
        <dbReference type="Proteomes" id="UP000656723"/>
    </source>
</evidence>
<proteinExistence type="predicted"/>
<name>A0A8I0MM16_CITAM</name>
<dbReference type="Proteomes" id="UP000656723">
    <property type="component" value="Unassembled WGS sequence"/>
</dbReference>
<protein>
    <recommendedName>
        <fullName evidence="1">Thoeris protein ThsB TIR-like domain-containing protein</fullName>
    </recommendedName>
</protein>
<feature type="domain" description="Thoeris protein ThsB TIR-like" evidence="1">
    <location>
        <begin position="6"/>
        <end position="103"/>
    </location>
</feature>
<reference evidence="2" key="1">
    <citation type="submission" date="2019-07" db="EMBL/GenBank/DDBJ databases">
        <title>KPC-2 carbapenem resistent Enterobacterales isolates from Germany.</title>
        <authorList>
            <person name="Yao Y."/>
            <person name="Falgenhauer L."/>
            <person name="Imirzalioglu C."/>
            <person name="Chakraborty T."/>
        </authorList>
    </citation>
    <scope>NUCLEOTIDE SEQUENCE</scope>
    <source>
        <strain evidence="2">CA13304</strain>
    </source>
</reference>
<sequence>MAKKVFFSFHYQDVVEFRANVVRKHWVLKSDREEAGFFDKSIWEENKKDGDIALKKMINKALEYTSNTVVLTGTETFERPWVRYEIMKSFLRGNHLLVVHINNINGKDGKTKPKGRNPLEYVAACFSADGKTVTLKEYTDGNWVEYKKIDGKSTHTCSSSMSSGYESKAIKLSSLYLSYDWTLDEGYKNFSSWLK</sequence>
<dbReference type="EMBL" id="VKME01000013">
    <property type="protein sequence ID" value="MBE0129384.1"/>
    <property type="molecule type" value="Genomic_DNA"/>
</dbReference>
<dbReference type="RefSeq" id="WP_107183825.1">
    <property type="nucleotide sequence ID" value="NZ_VKME01000013.1"/>
</dbReference>
<dbReference type="AlphaFoldDB" id="A0A8I0MM16"/>
<dbReference type="Pfam" id="PF08937">
    <property type="entry name" value="ThsB_TIR"/>
    <property type="match status" value="1"/>
</dbReference>
<evidence type="ECO:0000259" key="1">
    <source>
        <dbReference type="Pfam" id="PF08937"/>
    </source>
</evidence>
<dbReference type="InterPro" id="IPR015032">
    <property type="entry name" value="ThsB__TIR-like_domain"/>
</dbReference>
<organism evidence="2 3">
    <name type="scientific">Citrobacter amalonaticus</name>
    <dbReference type="NCBI Taxonomy" id="35703"/>
    <lineage>
        <taxon>Bacteria</taxon>
        <taxon>Pseudomonadati</taxon>
        <taxon>Pseudomonadota</taxon>
        <taxon>Gammaproteobacteria</taxon>
        <taxon>Enterobacterales</taxon>
        <taxon>Enterobacteriaceae</taxon>
        <taxon>Citrobacter</taxon>
    </lineage>
</organism>
<gene>
    <name evidence="2" type="ORF">FOT72_15460</name>
</gene>
<comment type="caution">
    <text evidence="2">The sequence shown here is derived from an EMBL/GenBank/DDBJ whole genome shotgun (WGS) entry which is preliminary data.</text>
</comment>
<evidence type="ECO:0000313" key="2">
    <source>
        <dbReference type="EMBL" id="MBE0129384.1"/>
    </source>
</evidence>